<organism evidence="2 3">
    <name type="scientific">Streptomyces griseoruber</name>
    <dbReference type="NCBI Taxonomy" id="1943"/>
    <lineage>
        <taxon>Bacteria</taxon>
        <taxon>Bacillati</taxon>
        <taxon>Actinomycetota</taxon>
        <taxon>Actinomycetes</taxon>
        <taxon>Kitasatosporales</taxon>
        <taxon>Streptomycetaceae</taxon>
        <taxon>Streptomyces</taxon>
    </lineage>
</organism>
<evidence type="ECO:0000313" key="2">
    <source>
        <dbReference type="EMBL" id="KUN88105.1"/>
    </source>
</evidence>
<dbReference type="InterPro" id="IPR019651">
    <property type="entry name" value="Glutamate_DH_NAD-spec"/>
</dbReference>
<protein>
    <submittedName>
        <fullName evidence="2">Uncharacterized protein</fullName>
    </submittedName>
</protein>
<dbReference type="Pfam" id="PF10712">
    <property type="entry name" value="NAD-GH"/>
    <property type="match status" value="1"/>
</dbReference>
<proteinExistence type="predicted"/>
<feature type="region of interest" description="Disordered" evidence="1">
    <location>
        <begin position="126"/>
        <end position="150"/>
    </location>
</feature>
<sequence>MRGLTQVDAVLLLERVGGVVHQAPVEAVAAQVTVARRGPHIDHAIADVEEADLEGTVAQVEDEPGFVLLLVQTEGDCGRGRFVDASVTRCRVGGELSQHQRAALLRRAQLFGDLVEAAAGESLRGADGPLGVGDRLPAGEPADKGFASVG</sequence>
<evidence type="ECO:0000313" key="3">
    <source>
        <dbReference type="Proteomes" id="UP000052982"/>
    </source>
</evidence>
<comment type="caution">
    <text evidence="2">The sequence shown here is derived from an EMBL/GenBank/DDBJ whole genome shotgun (WGS) entry which is preliminary data.</text>
</comment>
<dbReference type="AlphaFoldDB" id="A0A101T9H0"/>
<dbReference type="EMBL" id="LMWW01000006">
    <property type="protein sequence ID" value="KUN88105.1"/>
    <property type="molecule type" value="Genomic_DNA"/>
</dbReference>
<name>A0A101T9H0_9ACTN</name>
<dbReference type="Proteomes" id="UP000052982">
    <property type="component" value="Unassembled WGS sequence"/>
</dbReference>
<dbReference type="STRING" id="1943.AQJ64_03955"/>
<accession>A0A101T9H0</accession>
<keyword evidence="3" id="KW-1185">Reference proteome</keyword>
<evidence type="ECO:0000256" key="1">
    <source>
        <dbReference type="SAM" id="MobiDB-lite"/>
    </source>
</evidence>
<gene>
    <name evidence="2" type="ORF">AQJ64_03955</name>
</gene>
<reference evidence="2 3" key="1">
    <citation type="submission" date="2015-10" db="EMBL/GenBank/DDBJ databases">
        <title>Draft genome sequence of Streptomyces griseoruber DSM 40281, type strain for the species Streptomyces griseoruber.</title>
        <authorList>
            <person name="Ruckert C."/>
            <person name="Winkler A."/>
            <person name="Kalinowski J."/>
            <person name="Kampfer P."/>
            <person name="Glaeser S."/>
        </authorList>
    </citation>
    <scope>NUCLEOTIDE SEQUENCE [LARGE SCALE GENOMIC DNA]</scope>
    <source>
        <strain evidence="2 3">DSM 40281</strain>
    </source>
</reference>